<feature type="transmembrane region" description="Helical" evidence="1">
    <location>
        <begin position="108"/>
        <end position="129"/>
    </location>
</feature>
<comment type="caution">
    <text evidence="2">The sequence shown here is derived from an EMBL/GenBank/DDBJ whole genome shotgun (WGS) entry which is preliminary data.</text>
</comment>
<feature type="transmembrane region" description="Helical" evidence="1">
    <location>
        <begin position="68"/>
        <end position="88"/>
    </location>
</feature>
<dbReference type="AlphaFoldDB" id="A0AAD6ZWQ3"/>
<dbReference type="Proteomes" id="UP001218218">
    <property type="component" value="Unassembled WGS sequence"/>
</dbReference>
<feature type="transmembrane region" description="Helical" evidence="1">
    <location>
        <begin position="234"/>
        <end position="256"/>
    </location>
</feature>
<evidence type="ECO:0000313" key="2">
    <source>
        <dbReference type="EMBL" id="KAJ7343106.1"/>
    </source>
</evidence>
<feature type="transmembrane region" description="Helical" evidence="1">
    <location>
        <begin position="184"/>
        <end position="213"/>
    </location>
</feature>
<sequence>MGLSSRFNSSGNDSHLTQFELRPADGTQAHRDALITAFMFLQIFGGHLGIPIVLLTTVFSKTIQRRPVLINFLVTWVIYATAYTLLLYTGKQTGPEPPKPLCIAQAAFVYGATVMTSAAGLAFVIHLWFSLKTGKKMTGRWHILLLLSPYILFVAFSITMLVAGSQNSETISRSRSLFYCSISLHLMTVVPATTAVIMAAVVVFEVLICVRLYRHRRAFRNMARTNTGAAPLDLLIRVGIFSLYSLLAFVACIAFWVSTGDLLPYIILASLPTVAFLMFGTQGDLLRAWGITAAVRSIFRLFLRQSRPETSILYSTRRQGTLDTHHVDVLHMDTISANDSEKHVEIV</sequence>
<proteinExistence type="predicted"/>
<protein>
    <submittedName>
        <fullName evidence="2">Uncharacterized protein</fullName>
    </submittedName>
</protein>
<organism evidence="2 3">
    <name type="scientific">Mycena albidolilacea</name>
    <dbReference type="NCBI Taxonomy" id="1033008"/>
    <lineage>
        <taxon>Eukaryota</taxon>
        <taxon>Fungi</taxon>
        <taxon>Dikarya</taxon>
        <taxon>Basidiomycota</taxon>
        <taxon>Agaricomycotina</taxon>
        <taxon>Agaricomycetes</taxon>
        <taxon>Agaricomycetidae</taxon>
        <taxon>Agaricales</taxon>
        <taxon>Marasmiineae</taxon>
        <taxon>Mycenaceae</taxon>
        <taxon>Mycena</taxon>
    </lineage>
</organism>
<feature type="transmembrane region" description="Helical" evidence="1">
    <location>
        <begin position="262"/>
        <end position="279"/>
    </location>
</feature>
<dbReference type="EMBL" id="JARIHO010000023">
    <property type="protein sequence ID" value="KAJ7343106.1"/>
    <property type="molecule type" value="Genomic_DNA"/>
</dbReference>
<feature type="transmembrane region" description="Helical" evidence="1">
    <location>
        <begin position="33"/>
        <end position="56"/>
    </location>
</feature>
<keyword evidence="1" id="KW-1133">Transmembrane helix</keyword>
<accession>A0AAD6ZWQ3</accession>
<feature type="transmembrane region" description="Helical" evidence="1">
    <location>
        <begin position="141"/>
        <end position="164"/>
    </location>
</feature>
<gene>
    <name evidence="2" type="ORF">DFH08DRAFT_871729</name>
</gene>
<name>A0AAD6ZWQ3_9AGAR</name>
<keyword evidence="1" id="KW-0472">Membrane</keyword>
<evidence type="ECO:0000256" key="1">
    <source>
        <dbReference type="SAM" id="Phobius"/>
    </source>
</evidence>
<reference evidence="2" key="1">
    <citation type="submission" date="2023-03" db="EMBL/GenBank/DDBJ databases">
        <title>Massive genome expansion in bonnet fungi (Mycena s.s.) driven by repeated elements and novel gene families across ecological guilds.</title>
        <authorList>
            <consortium name="Lawrence Berkeley National Laboratory"/>
            <person name="Harder C.B."/>
            <person name="Miyauchi S."/>
            <person name="Viragh M."/>
            <person name="Kuo A."/>
            <person name="Thoen E."/>
            <person name="Andreopoulos B."/>
            <person name="Lu D."/>
            <person name="Skrede I."/>
            <person name="Drula E."/>
            <person name="Henrissat B."/>
            <person name="Morin E."/>
            <person name="Kohler A."/>
            <person name="Barry K."/>
            <person name="LaButti K."/>
            <person name="Morin E."/>
            <person name="Salamov A."/>
            <person name="Lipzen A."/>
            <person name="Mereny Z."/>
            <person name="Hegedus B."/>
            <person name="Baldrian P."/>
            <person name="Stursova M."/>
            <person name="Weitz H."/>
            <person name="Taylor A."/>
            <person name="Grigoriev I.V."/>
            <person name="Nagy L.G."/>
            <person name="Martin F."/>
            <person name="Kauserud H."/>
        </authorList>
    </citation>
    <scope>NUCLEOTIDE SEQUENCE</scope>
    <source>
        <strain evidence="2">CBHHK002</strain>
    </source>
</reference>
<keyword evidence="1" id="KW-0812">Transmembrane</keyword>
<evidence type="ECO:0000313" key="3">
    <source>
        <dbReference type="Proteomes" id="UP001218218"/>
    </source>
</evidence>
<keyword evidence="3" id="KW-1185">Reference proteome</keyword>